<reference evidence="2 3" key="1">
    <citation type="submission" date="2017-11" db="EMBL/GenBank/DDBJ databases">
        <title>Evolution of Phototrophy in the Chloroflexi Phylum Driven by Horizontal Gene Transfer.</title>
        <authorList>
            <person name="Ward L.M."/>
            <person name="Hemp J."/>
            <person name="Shih P.M."/>
            <person name="Mcglynn S.E."/>
            <person name="Fischer W."/>
        </authorList>
    </citation>
    <scope>NUCLEOTIDE SEQUENCE [LARGE SCALE GENOMIC DNA]</scope>
    <source>
        <strain evidence="2">JP3_7</strain>
    </source>
</reference>
<gene>
    <name evidence="2" type="ORF">CUN48_12490</name>
</gene>
<proteinExistence type="predicted"/>
<dbReference type="PROSITE" id="PS51257">
    <property type="entry name" value="PROKAR_LIPOPROTEIN"/>
    <property type="match status" value="1"/>
</dbReference>
<dbReference type="PANTHER" id="PTHR36842:SF1">
    <property type="entry name" value="PROTEIN TOLB"/>
    <property type="match status" value="1"/>
</dbReference>
<feature type="compositionally biased region" description="Polar residues" evidence="1">
    <location>
        <begin position="44"/>
        <end position="72"/>
    </location>
</feature>
<accession>A0A2M8QAC1</accession>
<name>A0A2M8QAC1_9CHLR</name>
<comment type="caution">
    <text evidence="2">The sequence shown here is derived from an EMBL/GenBank/DDBJ whole genome shotgun (WGS) entry which is preliminary data.</text>
</comment>
<dbReference type="Gene3D" id="2.120.10.30">
    <property type="entry name" value="TolB, C-terminal domain"/>
    <property type="match status" value="2"/>
</dbReference>
<dbReference type="AlphaFoldDB" id="A0A2M8QAC1"/>
<dbReference type="InterPro" id="IPR011042">
    <property type="entry name" value="6-blade_b-propeller_TolB-like"/>
</dbReference>
<dbReference type="SUPFAM" id="SSF82171">
    <property type="entry name" value="DPP6 N-terminal domain-like"/>
    <property type="match status" value="1"/>
</dbReference>
<dbReference type="PANTHER" id="PTHR36842">
    <property type="entry name" value="PROTEIN TOLB HOMOLOG"/>
    <property type="match status" value="1"/>
</dbReference>
<organism evidence="2 3">
    <name type="scientific">Candidatus Thermofonsia Clade 3 bacterium</name>
    <dbReference type="NCBI Taxonomy" id="2364212"/>
    <lineage>
        <taxon>Bacteria</taxon>
        <taxon>Bacillati</taxon>
        <taxon>Chloroflexota</taxon>
        <taxon>Candidatus Thermofontia</taxon>
        <taxon>Candidatus Thermofonsia Clade 3</taxon>
    </lineage>
</organism>
<feature type="region of interest" description="Disordered" evidence="1">
    <location>
        <begin position="33"/>
        <end position="76"/>
    </location>
</feature>
<evidence type="ECO:0000313" key="3">
    <source>
        <dbReference type="Proteomes" id="UP000230790"/>
    </source>
</evidence>
<sequence length="513" mass="54559">MRQKALKERKPNRLASLACCAALVLSACSNPLRREPTPELALSPTRTPVSQREQIARAQSTPTAADTATKQPASTAATRTRYAACSAVKPNIGRIAPSPTSSGGQIVYLTTDGNIMVTDPTGRKTTAITSDAFISENRQAGRIYQFPAFSSDSRFVAFVSLSTSEGFNGFTSTVHVAPASGGAMTDLYSTSEWNIPYVDWSPDGNQVAFLTISPRDGAIRVVGRSGGKIAIFDTGSPTYWHWRADSAAMVTHLGGRATTPGRANVSIIEAKGSVKGKQTVIEALPGAFQSPHWSPDGRHVLFVAYTDNQDELVLADTGGKPICTLAPIEDNAYFAWSPDGQRVAVLDTAPAPQGIPIPAALTVYDLAVGKSATIHDEASMFFWSPAGDKLAVYSIVFNTTPTPLGDAGGKPSAPLAQTRSPALRIEIVDVNTGAKIKVADTYPSRQFIQYFPYFDQYSRAVTPWSPDGRRLVLASISPSRETADIAVATLNAAGSSTDLKRIAAGTVAFWSPK</sequence>
<evidence type="ECO:0008006" key="4">
    <source>
        <dbReference type="Google" id="ProtNLM"/>
    </source>
</evidence>
<dbReference type="EMBL" id="PGTN01000108">
    <property type="protein sequence ID" value="PJF46700.1"/>
    <property type="molecule type" value="Genomic_DNA"/>
</dbReference>
<evidence type="ECO:0000313" key="2">
    <source>
        <dbReference type="EMBL" id="PJF46700.1"/>
    </source>
</evidence>
<protein>
    <recommendedName>
        <fullName evidence="4">Dipeptidylpeptidase IV N-terminal domain-containing protein</fullName>
    </recommendedName>
</protein>
<dbReference type="Proteomes" id="UP000230790">
    <property type="component" value="Unassembled WGS sequence"/>
</dbReference>
<evidence type="ECO:0000256" key="1">
    <source>
        <dbReference type="SAM" id="MobiDB-lite"/>
    </source>
</evidence>